<name>A0A0C3FLX6_PILCF</name>
<reference evidence="2" key="2">
    <citation type="submission" date="2015-01" db="EMBL/GenBank/DDBJ databases">
        <title>Evolutionary Origins and Diversification of the Mycorrhizal Mutualists.</title>
        <authorList>
            <consortium name="DOE Joint Genome Institute"/>
            <consortium name="Mycorrhizal Genomics Consortium"/>
            <person name="Kohler A."/>
            <person name="Kuo A."/>
            <person name="Nagy L.G."/>
            <person name="Floudas D."/>
            <person name="Copeland A."/>
            <person name="Barry K.W."/>
            <person name="Cichocki N."/>
            <person name="Veneault-Fourrey C."/>
            <person name="LaButti K."/>
            <person name="Lindquist E.A."/>
            <person name="Lipzen A."/>
            <person name="Lundell T."/>
            <person name="Morin E."/>
            <person name="Murat C."/>
            <person name="Riley R."/>
            <person name="Ohm R."/>
            <person name="Sun H."/>
            <person name="Tunlid A."/>
            <person name="Henrissat B."/>
            <person name="Grigoriev I.V."/>
            <person name="Hibbett D.S."/>
            <person name="Martin F."/>
        </authorList>
    </citation>
    <scope>NUCLEOTIDE SEQUENCE [LARGE SCALE GENOMIC DNA]</scope>
    <source>
        <strain evidence="2">F 1598</strain>
    </source>
</reference>
<sequence>MGVQLSWSSTRCWNEGSSISSPSLIPLLVFSFLRLRDRKIGDTTGIISRLPAPTYTPITLFSTTLFGVEVTLRIFRMLSSKNEMTDGPVPSPFDASVTMAIFRMVQW</sequence>
<dbReference type="AlphaFoldDB" id="A0A0C3FLX6"/>
<reference evidence="1 2" key="1">
    <citation type="submission" date="2014-04" db="EMBL/GenBank/DDBJ databases">
        <authorList>
            <consortium name="DOE Joint Genome Institute"/>
            <person name="Kuo A."/>
            <person name="Tarkka M."/>
            <person name="Buscot F."/>
            <person name="Kohler A."/>
            <person name="Nagy L.G."/>
            <person name="Floudas D."/>
            <person name="Copeland A."/>
            <person name="Barry K.W."/>
            <person name="Cichocki N."/>
            <person name="Veneault-Fourrey C."/>
            <person name="LaButti K."/>
            <person name="Lindquist E.A."/>
            <person name="Lipzen A."/>
            <person name="Lundell T."/>
            <person name="Morin E."/>
            <person name="Murat C."/>
            <person name="Sun H."/>
            <person name="Tunlid A."/>
            <person name="Henrissat B."/>
            <person name="Grigoriev I.V."/>
            <person name="Hibbett D.S."/>
            <person name="Martin F."/>
            <person name="Nordberg H.P."/>
            <person name="Cantor M.N."/>
            <person name="Hua S.X."/>
        </authorList>
    </citation>
    <scope>NUCLEOTIDE SEQUENCE [LARGE SCALE GENOMIC DNA]</scope>
    <source>
        <strain evidence="1 2">F 1598</strain>
    </source>
</reference>
<dbReference type="InParanoid" id="A0A0C3FLX6"/>
<organism evidence="1 2">
    <name type="scientific">Piloderma croceum (strain F 1598)</name>
    <dbReference type="NCBI Taxonomy" id="765440"/>
    <lineage>
        <taxon>Eukaryota</taxon>
        <taxon>Fungi</taxon>
        <taxon>Dikarya</taxon>
        <taxon>Basidiomycota</taxon>
        <taxon>Agaricomycotina</taxon>
        <taxon>Agaricomycetes</taxon>
        <taxon>Agaricomycetidae</taxon>
        <taxon>Atheliales</taxon>
        <taxon>Atheliaceae</taxon>
        <taxon>Piloderma</taxon>
    </lineage>
</organism>
<evidence type="ECO:0000313" key="1">
    <source>
        <dbReference type="EMBL" id="KIM80546.1"/>
    </source>
</evidence>
<dbReference type="EMBL" id="KN833003">
    <property type="protein sequence ID" value="KIM80546.1"/>
    <property type="molecule type" value="Genomic_DNA"/>
</dbReference>
<dbReference type="Proteomes" id="UP000054166">
    <property type="component" value="Unassembled WGS sequence"/>
</dbReference>
<dbReference type="HOGENOM" id="CLU_2210967_0_0_1"/>
<proteinExistence type="predicted"/>
<evidence type="ECO:0000313" key="2">
    <source>
        <dbReference type="Proteomes" id="UP000054166"/>
    </source>
</evidence>
<accession>A0A0C3FLX6</accession>
<keyword evidence="2" id="KW-1185">Reference proteome</keyword>
<protein>
    <submittedName>
        <fullName evidence="1">Uncharacterized protein</fullName>
    </submittedName>
</protein>
<gene>
    <name evidence="1" type="ORF">PILCRDRAFT_526281</name>
</gene>